<dbReference type="InterPro" id="IPR036397">
    <property type="entry name" value="RNaseH_sf"/>
</dbReference>
<dbReference type="HAMAP" id="MF_00052_B">
    <property type="entry name" value="RNase_HII_B"/>
    <property type="match status" value="1"/>
</dbReference>
<evidence type="ECO:0000256" key="11">
    <source>
        <dbReference type="ARBA" id="ARBA00022759"/>
    </source>
</evidence>
<dbReference type="EMBL" id="JBHSGK010000003">
    <property type="protein sequence ID" value="MFC4735586.1"/>
    <property type="molecule type" value="Genomic_DNA"/>
</dbReference>
<feature type="binding site" evidence="14 15">
    <location>
        <position position="72"/>
    </location>
    <ligand>
        <name>a divalent metal cation</name>
        <dbReference type="ChEBI" id="CHEBI:60240"/>
    </ligand>
</feature>
<evidence type="ECO:0000256" key="16">
    <source>
        <dbReference type="RuleBase" id="RU003515"/>
    </source>
</evidence>
<evidence type="ECO:0000256" key="14">
    <source>
        <dbReference type="HAMAP-Rule" id="MF_00052"/>
    </source>
</evidence>
<keyword evidence="10 14" id="KW-0479">Metal-binding</keyword>
<comment type="function">
    <text evidence="3 14 16">Endonuclease that specifically degrades the RNA of RNA-DNA hybrids.</text>
</comment>
<keyword evidence="12 14" id="KW-0378">Hydrolase</keyword>
<evidence type="ECO:0000256" key="5">
    <source>
        <dbReference type="ARBA" id="ARBA00007383"/>
    </source>
</evidence>
<sequence>MATIKAIKQILQQSTDEKAAAPFRQDGRRGVQAELRKFDRKLRQEQQYQELWQEMTRYERDLRDYCSIAGIDEVGRGPLAGGVTAAAVILPNEAYLPGLNDSKKIPKLKREQLFEDILACASVGVGSCTPKEIDTYNIYEASKIAMVRALERLPVQPDYLLIDAMELPVSINQKNLTKGDTKSVSIAAASIVAKVTRDREMAELDRIYPGYGFQANAGYGTSEHLQALDRLGPTPYHRQSFAPVRNRNRLS</sequence>
<comment type="catalytic activity">
    <reaction evidence="1 14 15 16">
        <text>Endonucleolytic cleavage to 5'-phosphomonoester.</text>
        <dbReference type="EC" id="3.1.26.4"/>
    </reaction>
</comment>
<evidence type="ECO:0000256" key="4">
    <source>
        <dbReference type="ARBA" id="ARBA00004496"/>
    </source>
</evidence>
<dbReference type="InterPro" id="IPR024567">
    <property type="entry name" value="RNase_HII/HIII_dom"/>
</dbReference>
<evidence type="ECO:0000256" key="8">
    <source>
        <dbReference type="ARBA" id="ARBA00022490"/>
    </source>
</evidence>
<dbReference type="Pfam" id="PF01351">
    <property type="entry name" value="RNase_HII"/>
    <property type="match status" value="1"/>
</dbReference>
<accession>A0ABV9NTP2</accession>
<evidence type="ECO:0000256" key="6">
    <source>
        <dbReference type="ARBA" id="ARBA00012180"/>
    </source>
</evidence>
<proteinExistence type="inferred from homology"/>
<evidence type="ECO:0000256" key="13">
    <source>
        <dbReference type="ARBA" id="ARBA00023211"/>
    </source>
</evidence>
<evidence type="ECO:0000256" key="12">
    <source>
        <dbReference type="ARBA" id="ARBA00022801"/>
    </source>
</evidence>
<keyword evidence="11 14" id="KW-0255">Endonuclease</keyword>
<evidence type="ECO:0000256" key="15">
    <source>
        <dbReference type="PROSITE-ProRule" id="PRU01319"/>
    </source>
</evidence>
<dbReference type="Gene3D" id="3.30.420.10">
    <property type="entry name" value="Ribonuclease H-like superfamily/Ribonuclease H"/>
    <property type="match status" value="1"/>
</dbReference>
<comment type="cofactor">
    <cofactor evidence="2">
        <name>Mg(2+)</name>
        <dbReference type="ChEBI" id="CHEBI:18420"/>
    </cofactor>
</comment>
<dbReference type="RefSeq" id="WP_377908210.1">
    <property type="nucleotide sequence ID" value="NZ_JBHSGK010000003.1"/>
</dbReference>
<name>A0ABV9NTP2_9BACI</name>
<feature type="domain" description="RNase H type-2" evidence="17">
    <location>
        <begin position="66"/>
        <end position="251"/>
    </location>
</feature>
<dbReference type="EC" id="3.1.26.4" evidence="6 14"/>
<dbReference type="InterPro" id="IPR012337">
    <property type="entry name" value="RNaseH-like_sf"/>
</dbReference>
<evidence type="ECO:0000256" key="3">
    <source>
        <dbReference type="ARBA" id="ARBA00004065"/>
    </source>
</evidence>
<evidence type="ECO:0000256" key="1">
    <source>
        <dbReference type="ARBA" id="ARBA00000077"/>
    </source>
</evidence>
<comment type="cofactor">
    <cofactor evidence="14 15">
        <name>Mn(2+)</name>
        <dbReference type="ChEBI" id="CHEBI:29035"/>
    </cofactor>
    <cofactor evidence="14 15">
        <name>Mg(2+)</name>
        <dbReference type="ChEBI" id="CHEBI:18420"/>
    </cofactor>
    <text evidence="14 15">Manganese or magnesium. Binds 1 divalent metal ion per monomer in the absence of substrate. May bind a second metal ion after substrate binding.</text>
</comment>
<evidence type="ECO:0000256" key="9">
    <source>
        <dbReference type="ARBA" id="ARBA00022722"/>
    </source>
</evidence>
<feature type="binding site" evidence="14 15">
    <location>
        <position position="163"/>
    </location>
    <ligand>
        <name>a divalent metal cation</name>
        <dbReference type="ChEBI" id="CHEBI:60240"/>
    </ligand>
</feature>
<dbReference type="NCBIfam" id="NF000594">
    <property type="entry name" value="PRK00015.1-1"/>
    <property type="match status" value="1"/>
</dbReference>
<dbReference type="Proteomes" id="UP001595896">
    <property type="component" value="Unassembled WGS sequence"/>
</dbReference>
<comment type="caution">
    <text evidence="18">The sequence shown here is derived from an EMBL/GenBank/DDBJ whole genome shotgun (WGS) entry which is preliminary data.</text>
</comment>
<dbReference type="PANTHER" id="PTHR10954">
    <property type="entry name" value="RIBONUCLEASE H2 SUBUNIT A"/>
    <property type="match status" value="1"/>
</dbReference>
<protein>
    <recommendedName>
        <fullName evidence="7 14">Ribonuclease HII</fullName>
        <shortName evidence="14">RNase HII</shortName>
        <ecNumber evidence="6 14">3.1.26.4</ecNumber>
    </recommendedName>
</protein>
<keyword evidence="13 14" id="KW-0464">Manganese</keyword>
<evidence type="ECO:0000313" key="19">
    <source>
        <dbReference type="Proteomes" id="UP001595896"/>
    </source>
</evidence>
<evidence type="ECO:0000256" key="7">
    <source>
        <dbReference type="ARBA" id="ARBA00019179"/>
    </source>
</evidence>
<comment type="subcellular location">
    <subcellularLocation>
        <location evidence="4 14">Cytoplasm</location>
    </subcellularLocation>
</comment>
<dbReference type="InterPro" id="IPR001352">
    <property type="entry name" value="RNase_HII/HIII"/>
</dbReference>
<dbReference type="PANTHER" id="PTHR10954:SF18">
    <property type="entry name" value="RIBONUCLEASE HII"/>
    <property type="match status" value="1"/>
</dbReference>
<comment type="similarity">
    <text evidence="5 14 16">Belongs to the RNase HII family.</text>
</comment>
<keyword evidence="19" id="KW-1185">Reference proteome</keyword>
<dbReference type="NCBIfam" id="NF000595">
    <property type="entry name" value="PRK00015.1-3"/>
    <property type="match status" value="1"/>
</dbReference>
<evidence type="ECO:0000256" key="10">
    <source>
        <dbReference type="ARBA" id="ARBA00022723"/>
    </source>
</evidence>
<evidence type="ECO:0000256" key="2">
    <source>
        <dbReference type="ARBA" id="ARBA00001946"/>
    </source>
</evidence>
<gene>
    <name evidence="14" type="primary">rnhB</name>
    <name evidence="18" type="ORF">ACFO4L_03210</name>
</gene>
<keyword evidence="9 14" id="KW-0540">Nuclease</keyword>
<dbReference type="PROSITE" id="PS51975">
    <property type="entry name" value="RNASE_H_2"/>
    <property type="match status" value="1"/>
</dbReference>
<evidence type="ECO:0000259" key="17">
    <source>
        <dbReference type="PROSITE" id="PS51975"/>
    </source>
</evidence>
<dbReference type="GO" id="GO:0004523">
    <property type="term" value="F:RNA-DNA hybrid ribonuclease activity"/>
    <property type="evidence" value="ECO:0007669"/>
    <property type="project" value="UniProtKB-EC"/>
</dbReference>
<evidence type="ECO:0000313" key="18">
    <source>
        <dbReference type="EMBL" id="MFC4735586.1"/>
    </source>
</evidence>
<dbReference type="SUPFAM" id="SSF53098">
    <property type="entry name" value="Ribonuclease H-like"/>
    <property type="match status" value="1"/>
</dbReference>
<keyword evidence="8 14" id="KW-0963">Cytoplasm</keyword>
<dbReference type="CDD" id="cd07182">
    <property type="entry name" value="RNase_HII_bacteria_HII_like"/>
    <property type="match status" value="1"/>
</dbReference>
<feature type="binding site" evidence="14 15">
    <location>
        <position position="73"/>
    </location>
    <ligand>
        <name>a divalent metal cation</name>
        <dbReference type="ChEBI" id="CHEBI:60240"/>
    </ligand>
</feature>
<reference evidence="19" key="1">
    <citation type="journal article" date="2019" name="Int. J. Syst. Evol. Microbiol.">
        <title>The Global Catalogue of Microorganisms (GCM) 10K type strain sequencing project: providing services to taxonomists for standard genome sequencing and annotation.</title>
        <authorList>
            <consortium name="The Broad Institute Genomics Platform"/>
            <consortium name="The Broad Institute Genome Sequencing Center for Infectious Disease"/>
            <person name="Wu L."/>
            <person name="Ma J."/>
        </authorList>
    </citation>
    <scope>NUCLEOTIDE SEQUENCE [LARGE SCALE GENOMIC DNA]</scope>
    <source>
        <strain evidence="19">JCM 12165</strain>
    </source>
</reference>
<dbReference type="InterPro" id="IPR022898">
    <property type="entry name" value="RNase_HII"/>
</dbReference>
<organism evidence="18 19">
    <name type="scientific">Bacillus daqingensis</name>
    <dbReference type="NCBI Taxonomy" id="872396"/>
    <lineage>
        <taxon>Bacteria</taxon>
        <taxon>Bacillati</taxon>
        <taxon>Bacillota</taxon>
        <taxon>Bacilli</taxon>
        <taxon>Bacillales</taxon>
        <taxon>Bacillaceae</taxon>
        <taxon>Bacillus</taxon>
    </lineage>
</organism>